<dbReference type="InterPro" id="IPR000014">
    <property type="entry name" value="PAS"/>
</dbReference>
<keyword evidence="6" id="KW-0472">Membrane</keyword>
<gene>
    <name evidence="10" type="ORF">GTQ45_06335</name>
</gene>
<comment type="caution">
    <text evidence="10">The sequence shown here is derived from an EMBL/GenBank/DDBJ whole genome shotgun (WGS) entry which is preliminary data.</text>
</comment>
<dbReference type="EMBL" id="WXYQ01000005">
    <property type="protein sequence ID" value="NBG95346.1"/>
    <property type="molecule type" value="Genomic_DNA"/>
</dbReference>
<evidence type="ECO:0000256" key="2">
    <source>
        <dbReference type="ARBA" id="ARBA00012438"/>
    </source>
</evidence>
<dbReference type="PANTHER" id="PTHR43047:SF72">
    <property type="entry name" value="OSMOSENSING HISTIDINE PROTEIN KINASE SLN1"/>
    <property type="match status" value="1"/>
</dbReference>
<dbReference type="RefSeq" id="WP_160587351.1">
    <property type="nucleotide sequence ID" value="NZ_BMHN01000001.1"/>
</dbReference>
<reference evidence="10 11" key="1">
    <citation type="journal article" date="2016" name="Int. J. Syst. Evol. Microbiol.">
        <title>Pyruvatibacter mobilis gen. nov., sp. nov., a marine bacterium from the culture broth of Picochlorum sp. 122.</title>
        <authorList>
            <person name="Wang G."/>
            <person name="Tang M."/>
            <person name="Wu H."/>
            <person name="Dai S."/>
            <person name="Li T."/>
            <person name="Chen C."/>
            <person name="He H."/>
            <person name="Fan J."/>
            <person name="Xiang W."/>
            <person name="Li X."/>
        </authorList>
    </citation>
    <scope>NUCLEOTIDE SEQUENCE [LARGE SCALE GENOMIC DNA]</scope>
    <source>
        <strain evidence="10 11">GYP-11</strain>
    </source>
</reference>
<dbReference type="InterPro" id="IPR035965">
    <property type="entry name" value="PAS-like_dom_sf"/>
</dbReference>
<dbReference type="GO" id="GO:0005886">
    <property type="term" value="C:plasma membrane"/>
    <property type="evidence" value="ECO:0007669"/>
    <property type="project" value="TreeGrafter"/>
</dbReference>
<dbReference type="GO" id="GO:0009927">
    <property type="term" value="F:histidine phosphotransfer kinase activity"/>
    <property type="evidence" value="ECO:0007669"/>
    <property type="project" value="TreeGrafter"/>
</dbReference>
<dbReference type="Proteomes" id="UP000470384">
    <property type="component" value="Unassembled WGS sequence"/>
</dbReference>
<dbReference type="GO" id="GO:0000155">
    <property type="term" value="F:phosphorelay sensor kinase activity"/>
    <property type="evidence" value="ECO:0007669"/>
    <property type="project" value="InterPro"/>
</dbReference>
<dbReference type="NCBIfam" id="TIGR00229">
    <property type="entry name" value="sensory_box"/>
    <property type="match status" value="1"/>
</dbReference>
<dbReference type="InterPro" id="IPR003661">
    <property type="entry name" value="HisK_dim/P_dom"/>
</dbReference>
<dbReference type="Pfam" id="PF02518">
    <property type="entry name" value="HATPase_c"/>
    <property type="match status" value="1"/>
</dbReference>
<keyword evidence="5" id="KW-0418">Kinase</keyword>
<organism evidence="10 11">
    <name type="scientific">Pyruvatibacter mobilis</name>
    <dbReference type="NCBI Taxonomy" id="1712261"/>
    <lineage>
        <taxon>Bacteria</taxon>
        <taxon>Pseudomonadati</taxon>
        <taxon>Pseudomonadota</taxon>
        <taxon>Alphaproteobacteria</taxon>
        <taxon>Hyphomicrobiales</taxon>
        <taxon>Parvibaculaceae</taxon>
        <taxon>Pyruvatibacter</taxon>
    </lineage>
</organism>
<dbReference type="Gene3D" id="3.30.565.10">
    <property type="entry name" value="Histidine kinase-like ATPase, C-terminal domain"/>
    <property type="match status" value="1"/>
</dbReference>
<evidence type="ECO:0000259" key="7">
    <source>
        <dbReference type="PROSITE" id="PS50109"/>
    </source>
</evidence>
<dbReference type="SMART" id="SM00387">
    <property type="entry name" value="HATPase_c"/>
    <property type="match status" value="1"/>
</dbReference>
<evidence type="ECO:0000259" key="8">
    <source>
        <dbReference type="PROSITE" id="PS50112"/>
    </source>
</evidence>
<dbReference type="AlphaFoldDB" id="A0A845QAT5"/>
<comment type="catalytic activity">
    <reaction evidence="1">
        <text>ATP + protein L-histidine = ADP + protein N-phospho-L-histidine.</text>
        <dbReference type="EC" id="2.7.13.3"/>
    </reaction>
</comment>
<feature type="transmembrane region" description="Helical" evidence="6">
    <location>
        <begin position="58"/>
        <end position="79"/>
    </location>
</feature>
<dbReference type="EC" id="2.7.13.3" evidence="2"/>
<dbReference type="Pfam" id="PF00512">
    <property type="entry name" value="HisKA"/>
    <property type="match status" value="1"/>
</dbReference>
<dbReference type="InterPro" id="IPR000700">
    <property type="entry name" value="PAS-assoc_C"/>
</dbReference>
<evidence type="ECO:0000313" key="11">
    <source>
        <dbReference type="Proteomes" id="UP000470384"/>
    </source>
</evidence>
<dbReference type="SUPFAM" id="SSF55874">
    <property type="entry name" value="ATPase domain of HSP90 chaperone/DNA topoisomerase II/histidine kinase"/>
    <property type="match status" value="1"/>
</dbReference>
<feature type="transmembrane region" description="Helical" evidence="6">
    <location>
        <begin position="166"/>
        <end position="185"/>
    </location>
</feature>
<feature type="domain" description="Histidine kinase" evidence="7">
    <location>
        <begin position="344"/>
        <end position="564"/>
    </location>
</feature>
<sequence>MDEVNPVHEADWQVHPGARARPRVKARHLAFIRQHAVGGIIGALGGIAFVAFTGQTDLFALGAFALLAATGLPALWLRVTGHLTSAYSLSSFFLAFLVTWLCAWTGGVDSPAIFWLALVPLEAALSASRRSAVIAASYAAIAFALLIWMSLASALPPAHLPGLDPFLVRMVAILSAIIYACALALRTQEAYQRAEDAADAEEARYRMVADNASDLITRHSIDGTVLFATPASRRLLGVAAHKLIGMRVTELLGSDTQEARDLSEAFAVALRKGGEHSAEFSLPAHDGSTRHLEMRIRAVGDARDVSLVAVTRDITERQAAQEVLADARDMAESASRTKSAFLRSMSHELRTPLNSIIGFSQVIRDQSFGPIGNGRYSDYADMIGESGKSLLRIVTDVLRMSEIEAGNVEMEIEETRLHPVAALAIRTLEPQARHARVLVENHVAEDLPMMMADARGVDQAMQCILANAIQHSQPGDAVQVTGGADDISAWIEISDQGPGIPEHEISRLMRPFERTGGSLEGRPSGAGVGLAIAKALTELQRGGFTIHSREGEGTTVRLTYPRAQMSGRRTA</sequence>
<proteinExistence type="predicted"/>
<dbReference type="GeneID" id="300655189"/>
<keyword evidence="6" id="KW-0812">Transmembrane</keyword>
<evidence type="ECO:0000256" key="6">
    <source>
        <dbReference type="SAM" id="Phobius"/>
    </source>
</evidence>
<dbReference type="OrthoDB" id="9813151at2"/>
<name>A0A845QAT5_9HYPH</name>
<feature type="domain" description="PAC" evidence="9">
    <location>
        <begin position="276"/>
        <end position="326"/>
    </location>
</feature>
<dbReference type="PROSITE" id="PS50113">
    <property type="entry name" value="PAC"/>
    <property type="match status" value="1"/>
</dbReference>
<dbReference type="Gene3D" id="3.30.450.20">
    <property type="entry name" value="PAS domain"/>
    <property type="match status" value="1"/>
</dbReference>
<evidence type="ECO:0000256" key="3">
    <source>
        <dbReference type="ARBA" id="ARBA00022553"/>
    </source>
</evidence>
<evidence type="ECO:0000259" key="9">
    <source>
        <dbReference type="PROSITE" id="PS50113"/>
    </source>
</evidence>
<dbReference type="PROSITE" id="PS50112">
    <property type="entry name" value="PAS"/>
    <property type="match status" value="1"/>
</dbReference>
<keyword evidence="6" id="KW-1133">Transmembrane helix</keyword>
<feature type="transmembrane region" description="Helical" evidence="6">
    <location>
        <begin position="31"/>
        <end position="52"/>
    </location>
</feature>
<dbReference type="CDD" id="cd00075">
    <property type="entry name" value="HATPase"/>
    <property type="match status" value="1"/>
</dbReference>
<evidence type="ECO:0000256" key="4">
    <source>
        <dbReference type="ARBA" id="ARBA00022679"/>
    </source>
</evidence>
<dbReference type="InterPro" id="IPR005467">
    <property type="entry name" value="His_kinase_dom"/>
</dbReference>
<dbReference type="InterPro" id="IPR036890">
    <property type="entry name" value="HATPase_C_sf"/>
</dbReference>
<dbReference type="PANTHER" id="PTHR43047">
    <property type="entry name" value="TWO-COMPONENT HISTIDINE PROTEIN KINASE"/>
    <property type="match status" value="1"/>
</dbReference>
<dbReference type="SUPFAM" id="SSF55785">
    <property type="entry name" value="PYP-like sensor domain (PAS domain)"/>
    <property type="match status" value="1"/>
</dbReference>
<keyword evidence="4" id="KW-0808">Transferase</keyword>
<dbReference type="SMART" id="SM00091">
    <property type="entry name" value="PAS"/>
    <property type="match status" value="1"/>
</dbReference>
<dbReference type="SMART" id="SM00388">
    <property type="entry name" value="HisKA"/>
    <property type="match status" value="1"/>
</dbReference>
<dbReference type="InterPro" id="IPR003594">
    <property type="entry name" value="HATPase_dom"/>
</dbReference>
<dbReference type="PROSITE" id="PS50109">
    <property type="entry name" value="HIS_KIN"/>
    <property type="match status" value="1"/>
</dbReference>
<dbReference type="InterPro" id="IPR036097">
    <property type="entry name" value="HisK_dim/P_sf"/>
</dbReference>
<accession>A0A845QAT5</accession>
<dbReference type="InterPro" id="IPR004358">
    <property type="entry name" value="Sig_transdc_His_kin-like_C"/>
</dbReference>
<dbReference type="Pfam" id="PF08448">
    <property type="entry name" value="PAS_4"/>
    <property type="match status" value="1"/>
</dbReference>
<dbReference type="InterPro" id="IPR013656">
    <property type="entry name" value="PAS_4"/>
</dbReference>
<evidence type="ECO:0000313" key="10">
    <source>
        <dbReference type="EMBL" id="NBG95346.1"/>
    </source>
</evidence>
<feature type="transmembrane region" description="Helical" evidence="6">
    <location>
        <begin position="135"/>
        <end position="154"/>
    </location>
</feature>
<keyword evidence="3" id="KW-0597">Phosphoprotein</keyword>
<evidence type="ECO:0000256" key="5">
    <source>
        <dbReference type="ARBA" id="ARBA00022777"/>
    </source>
</evidence>
<dbReference type="CDD" id="cd00082">
    <property type="entry name" value="HisKA"/>
    <property type="match status" value="1"/>
</dbReference>
<keyword evidence="11" id="KW-1185">Reference proteome</keyword>
<dbReference type="CDD" id="cd00130">
    <property type="entry name" value="PAS"/>
    <property type="match status" value="1"/>
</dbReference>
<dbReference type="SUPFAM" id="SSF47384">
    <property type="entry name" value="Homodimeric domain of signal transducing histidine kinase"/>
    <property type="match status" value="1"/>
</dbReference>
<dbReference type="PRINTS" id="PR00344">
    <property type="entry name" value="BCTRLSENSOR"/>
</dbReference>
<evidence type="ECO:0000256" key="1">
    <source>
        <dbReference type="ARBA" id="ARBA00000085"/>
    </source>
</evidence>
<protein>
    <recommendedName>
        <fullName evidence="2">histidine kinase</fullName>
        <ecNumber evidence="2">2.7.13.3</ecNumber>
    </recommendedName>
</protein>
<feature type="domain" description="PAS" evidence="8">
    <location>
        <begin position="201"/>
        <end position="258"/>
    </location>
</feature>
<dbReference type="Gene3D" id="1.10.287.130">
    <property type="match status" value="1"/>
</dbReference>